<evidence type="ECO:0000313" key="5">
    <source>
        <dbReference type="EMBL" id="KIX13609.1"/>
    </source>
</evidence>
<evidence type="ECO:0000256" key="2">
    <source>
        <dbReference type="ARBA" id="ARBA00022448"/>
    </source>
</evidence>
<dbReference type="PIRSF" id="PIRSF006470">
    <property type="entry name" value="DctB"/>
    <property type="match status" value="1"/>
</dbReference>
<dbReference type="InterPro" id="IPR018389">
    <property type="entry name" value="DctP_fam"/>
</dbReference>
<evidence type="ECO:0000313" key="6">
    <source>
        <dbReference type="Proteomes" id="UP000032233"/>
    </source>
</evidence>
<dbReference type="Gene3D" id="3.40.190.170">
    <property type="entry name" value="Bacterial extracellular solute-binding protein, family 7"/>
    <property type="match status" value="1"/>
</dbReference>
<dbReference type="PANTHER" id="PTHR33376">
    <property type="match status" value="1"/>
</dbReference>
<dbReference type="InterPro" id="IPR038404">
    <property type="entry name" value="TRAP_DctP_sf"/>
</dbReference>
<feature type="chain" id="PRO_5002261297" evidence="4">
    <location>
        <begin position="28"/>
        <end position="344"/>
    </location>
</feature>
<dbReference type="InterPro" id="IPR004682">
    <property type="entry name" value="TRAP_DctP"/>
</dbReference>
<dbReference type="CDD" id="cd13677">
    <property type="entry name" value="PBP2_TRAP_SBP_like_6"/>
    <property type="match status" value="1"/>
</dbReference>
<keyword evidence="6" id="KW-1185">Reference proteome</keyword>
<evidence type="ECO:0000256" key="1">
    <source>
        <dbReference type="ARBA" id="ARBA00009023"/>
    </source>
</evidence>
<dbReference type="InParanoid" id="A0A0D2J646"/>
<dbReference type="OrthoDB" id="8690069at2"/>
<protein>
    <submittedName>
        <fullName evidence="5">C4-dicarboxylate ABC transporter substrate-binding protein</fullName>
    </submittedName>
</protein>
<sequence>MKRILKGFAILAATAFLITGVAGFAMAEKTIKLHHLNKNDPFDNPTGAMATVFKSLVEAGTNGSVKVQIFPSGQLGKDKDVLQQVKAGVIQSGIHSVGGFASAYPMIGVLDIPFVFTDISKTYSVFDGPFGKKLAADIEKKTGMHVLGFGDSGGFFHITNSKHPITKPADMDGLKIRTMGLDTHKTIISSLGGQPAAIAWSEVYTALQTGVADGQMNPIPIIALAKFQEVQKYLTLTGHLFAPYVWVINTKFWDSLSDTEKAVVQNAAKSAIVAGRGIGRIIEASDRGLPALSKAMKVNALSPKEREAFKQKSLPVVKELIIKKFGPEGKEMLEAFMKAVEQAD</sequence>
<organism evidence="5 6">
    <name type="scientific">Dethiosulfatarculus sandiegensis</name>
    <dbReference type="NCBI Taxonomy" id="1429043"/>
    <lineage>
        <taxon>Bacteria</taxon>
        <taxon>Pseudomonadati</taxon>
        <taxon>Thermodesulfobacteriota</taxon>
        <taxon>Desulfarculia</taxon>
        <taxon>Desulfarculales</taxon>
        <taxon>Desulfarculaceae</taxon>
        <taxon>Dethiosulfatarculus</taxon>
    </lineage>
</organism>
<comment type="caution">
    <text evidence="5">The sequence shown here is derived from an EMBL/GenBank/DDBJ whole genome shotgun (WGS) entry which is preliminary data.</text>
</comment>
<feature type="signal peptide" evidence="4">
    <location>
        <begin position="1"/>
        <end position="27"/>
    </location>
</feature>
<dbReference type="Proteomes" id="UP000032233">
    <property type="component" value="Unassembled WGS sequence"/>
</dbReference>
<name>A0A0D2J646_9BACT</name>
<dbReference type="Pfam" id="PF03480">
    <property type="entry name" value="DctP"/>
    <property type="match status" value="1"/>
</dbReference>
<dbReference type="STRING" id="1429043.X474_11290"/>
<keyword evidence="2" id="KW-0813">Transport</keyword>
<evidence type="ECO:0000256" key="4">
    <source>
        <dbReference type="SAM" id="SignalP"/>
    </source>
</evidence>
<dbReference type="NCBIfam" id="NF037995">
    <property type="entry name" value="TRAP_S1"/>
    <property type="match status" value="1"/>
</dbReference>
<dbReference type="PATRIC" id="fig|1429043.3.peg.2401"/>
<accession>A0A0D2J646</accession>
<reference evidence="5 6" key="1">
    <citation type="submission" date="2013-11" db="EMBL/GenBank/DDBJ databases">
        <title>Metagenomic analysis of a methanogenic consortium involved in long chain n-alkane degradation.</title>
        <authorList>
            <person name="Davidova I.A."/>
            <person name="Callaghan A.V."/>
            <person name="Wawrik B."/>
            <person name="Pruitt S."/>
            <person name="Marks C."/>
            <person name="Duncan K.E."/>
            <person name="Suflita J.M."/>
        </authorList>
    </citation>
    <scope>NUCLEOTIDE SEQUENCE [LARGE SCALE GENOMIC DNA]</scope>
    <source>
        <strain evidence="5 6">SPR</strain>
    </source>
</reference>
<evidence type="ECO:0000256" key="3">
    <source>
        <dbReference type="ARBA" id="ARBA00022729"/>
    </source>
</evidence>
<proteinExistence type="inferred from homology"/>
<keyword evidence="3 4" id="KW-0732">Signal</keyword>
<dbReference type="AlphaFoldDB" id="A0A0D2J646"/>
<dbReference type="GO" id="GO:0055085">
    <property type="term" value="P:transmembrane transport"/>
    <property type="evidence" value="ECO:0007669"/>
    <property type="project" value="InterPro"/>
</dbReference>
<gene>
    <name evidence="5" type="ORF">X474_11290</name>
</gene>
<dbReference type="NCBIfam" id="TIGR00787">
    <property type="entry name" value="dctP"/>
    <property type="match status" value="1"/>
</dbReference>
<comment type="similarity">
    <text evidence="1">Belongs to the bacterial solute-binding protein 7 family.</text>
</comment>
<dbReference type="PANTHER" id="PTHR33376:SF7">
    <property type="entry name" value="C4-DICARBOXYLATE-BINDING PROTEIN DCTB"/>
    <property type="match status" value="1"/>
</dbReference>
<dbReference type="EMBL" id="AZAC01000014">
    <property type="protein sequence ID" value="KIX13609.1"/>
    <property type="molecule type" value="Genomic_DNA"/>
</dbReference>
<dbReference type="RefSeq" id="WP_044348663.1">
    <property type="nucleotide sequence ID" value="NZ_AZAC01000014.1"/>
</dbReference>
<dbReference type="GO" id="GO:0030288">
    <property type="term" value="C:outer membrane-bounded periplasmic space"/>
    <property type="evidence" value="ECO:0007669"/>
    <property type="project" value="InterPro"/>
</dbReference>